<keyword evidence="7" id="KW-0175">Coiled coil</keyword>
<evidence type="ECO:0000256" key="5">
    <source>
        <dbReference type="PROSITE-ProRule" id="PRU00087"/>
    </source>
</evidence>
<keyword evidence="3" id="KW-0863">Zinc-finger</keyword>
<dbReference type="Gene3D" id="2.120.10.30">
    <property type="entry name" value="TolB, C-terminal domain"/>
    <property type="match status" value="1"/>
</dbReference>
<dbReference type="Proteomes" id="UP001159427">
    <property type="component" value="Unassembled WGS sequence"/>
</dbReference>
<feature type="coiled-coil region" evidence="7">
    <location>
        <begin position="1"/>
        <end position="29"/>
    </location>
</feature>
<evidence type="ECO:0000256" key="2">
    <source>
        <dbReference type="ARBA" id="ARBA00022737"/>
    </source>
</evidence>
<dbReference type="SUPFAM" id="SSF81296">
    <property type="entry name" value="E set domains"/>
    <property type="match status" value="1"/>
</dbReference>
<dbReference type="InterPro" id="IPR014756">
    <property type="entry name" value="Ig_E-set"/>
</dbReference>
<keyword evidence="4" id="KW-0862">Zinc</keyword>
<dbReference type="InterPro" id="IPR013783">
    <property type="entry name" value="Ig-like_fold"/>
</dbReference>
<protein>
    <submittedName>
        <fullName evidence="8">Uncharacterized protein</fullName>
    </submittedName>
</protein>
<comment type="caution">
    <text evidence="8">The sequence shown here is derived from an EMBL/GenBank/DDBJ whole genome shotgun (WGS) entry which is preliminary data.</text>
</comment>
<gene>
    <name evidence="8" type="ORF">PEVE_00023391</name>
</gene>
<evidence type="ECO:0000256" key="1">
    <source>
        <dbReference type="ARBA" id="ARBA00022723"/>
    </source>
</evidence>
<dbReference type="InterPro" id="IPR011042">
    <property type="entry name" value="6-blade_b-propeller_TolB-like"/>
</dbReference>
<dbReference type="Pfam" id="PF00630">
    <property type="entry name" value="Filamin"/>
    <property type="match status" value="1"/>
</dbReference>
<dbReference type="InterPro" id="IPR001258">
    <property type="entry name" value="NHL_repeat"/>
</dbReference>
<sequence>MDKTKNEILSAEKKMADTVEERIHELREHERVMKAKFAEIYEAQQKHHATQLENFELVLTQLQSCIERERNVSTEILQSNQIIIGRCEKLLNVTKPDIYNPPHVNYSIENQLNPGFDRIVVSNTDPLLSFAEVDNQEFVREKTVANFIIVTRDSSGKQRYHEDDQVKVNIITPAGDQLETEIKDTKDGKYTVPYTPQCVGQHRVEIQVNGQPLTGSPWLVQVISSHQYQFAFQFGSKGKKQGQFDQPLGIAVNHKSRTLAVADSNNERVQMFDFDGNFLREIALESETSSVAFTESGDLLSNVESDDNKLTLYTEGSHFIGHISDEQVKTPWYISVGSDGRIITCNVADKTIKVLSPDGEDLLQSFSAPGCDEDPCCAVYQQKKIFVSYPVANRVMVFNNVGSIYMTLAVRDLVTGSSRVPPVSLLTGLTV</sequence>
<dbReference type="EMBL" id="CALNXI010000310">
    <property type="protein sequence ID" value="CAH3024591.1"/>
    <property type="molecule type" value="Genomic_DNA"/>
</dbReference>
<dbReference type="Gene3D" id="2.60.40.10">
    <property type="entry name" value="Immunoglobulins"/>
    <property type="match status" value="1"/>
</dbReference>
<evidence type="ECO:0000256" key="4">
    <source>
        <dbReference type="ARBA" id="ARBA00022833"/>
    </source>
</evidence>
<name>A0ABN8M9A0_9CNID</name>
<dbReference type="InterPro" id="IPR001298">
    <property type="entry name" value="Filamin/ABP280_rpt"/>
</dbReference>
<keyword evidence="2" id="KW-0677">Repeat</keyword>
<evidence type="ECO:0000256" key="3">
    <source>
        <dbReference type="ARBA" id="ARBA00022771"/>
    </source>
</evidence>
<dbReference type="PROSITE" id="PS51125">
    <property type="entry name" value="NHL"/>
    <property type="match status" value="1"/>
</dbReference>
<keyword evidence="9" id="KW-1185">Reference proteome</keyword>
<dbReference type="InterPro" id="IPR017868">
    <property type="entry name" value="Filamin/ABP280_repeat-like"/>
</dbReference>
<reference evidence="8 9" key="1">
    <citation type="submission" date="2022-05" db="EMBL/GenBank/DDBJ databases">
        <authorList>
            <consortium name="Genoscope - CEA"/>
            <person name="William W."/>
        </authorList>
    </citation>
    <scope>NUCLEOTIDE SEQUENCE [LARGE SCALE GENOMIC DNA]</scope>
</reference>
<dbReference type="PANTHER" id="PTHR24104:SF25">
    <property type="entry name" value="PROTEIN LIN-41"/>
    <property type="match status" value="1"/>
</dbReference>
<keyword evidence="1" id="KW-0479">Metal-binding</keyword>
<evidence type="ECO:0000256" key="7">
    <source>
        <dbReference type="SAM" id="Coils"/>
    </source>
</evidence>
<evidence type="ECO:0000313" key="9">
    <source>
        <dbReference type="Proteomes" id="UP001159427"/>
    </source>
</evidence>
<feature type="repeat" description="Filamin" evidence="5">
    <location>
        <begin position="145"/>
        <end position="222"/>
    </location>
</feature>
<dbReference type="InterPro" id="IPR050952">
    <property type="entry name" value="TRIM-NHL_E3_ligases"/>
</dbReference>
<dbReference type="PANTHER" id="PTHR24104">
    <property type="entry name" value="E3 UBIQUITIN-PROTEIN LIGASE NHLRC1-RELATED"/>
    <property type="match status" value="1"/>
</dbReference>
<evidence type="ECO:0000256" key="6">
    <source>
        <dbReference type="PROSITE-ProRule" id="PRU00504"/>
    </source>
</evidence>
<accession>A0ABN8M9A0</accession>
<dbReference type="SUPFAM" id="SSF63825">
    <property type="entry name" value="YWTD domain"/>
    <property type="match status" value="1"/>
</dbReference>
<feature type="repeat" description="NHL" evidence="6">
    <location>
        <begin position="231"/>
        <end position="275"/>
    </location>
</feature>
<proteinExistence type="predicted"/>
<dbReference type="PROSITE" id="PS50194">
    <property type="entry name" value="FILAMIN_REPEAT"/>
    <property type="match status" value="1"/>
</dbReference>
<dbReference type="Pfam" id="PF01436">
    <property type="entry name" value="NHL"/>
    <property type="match status" value="1"/>
</dbReference>
<dbReference type="SMART" id="SM00557">
    <property type="entry name" value="IG_FLMN"/>
    <property type="match status" value="1"/>
</dbReference>
<evidence type="ECO:0000313" key="8">
    <source>
        <dbReference type="EMBL" id="CAH3024591.1"/>
    </source>
</evidence>
<organism evidence="8 9">
    <name type="scientific">Porites evermanni</name>
    <dbReference type="NCBI Taxonomy" id="104178"/>
    <lineage>
        <taxon>Eukaryota</taxon>
        <taxon>Metazoa</taxon>
        <taxon>Cnidaria</taxon>
        <taxon>Anthozoa</taxon>
        <taxon>Hexacorallia</taxon>
        <taxon>Scleractinia</taxon>
        <taxon>Fungiina</taxon>
        <taxon>Poritidae</taxon>
        <taxon>Porites</taxon>
    </lineage>
</organism>